<dbReference type="InterPro" id="IPR039396">
    <property type="entry name" value="Deltex_C"/>
</dbReference>
<dbReference type="GeneID" id="25911486"/>
<evidence type="ECO:0000313" key="3">
    <source>
        <dbReference type="EMBL" id="KNC76521.1"/>
    </source>
</evidence>
<name>A0A0L0FJ75_9EUKA</name>
<dbReference type="AlphaFoldDB" id="A0A0L0FJ75"/>
<feature type="domain" description="Deltex C-terminal" evidence="2">
    <location>
        <begin position="527"/>
        <end position="608"/>
    </location>
</feature>
<organism evidence="3 4">
    <name type="scientific">Sphaeroforma arctica JP610</name>
    <dbReference type="NCBI Taxonomy" id="667725"/>
    <lineage>
        <taxon>Eukaryota</taxon>
        <taxon>Ichthyosporea</taxon>
        <taxon>Ichthyophonida</taxon>
        <taxon>Sphaeroforma</taxon>
    </lineage>
</organism>
<protein>
    <recommendedName>
        <fullName evidence="2">Deltex C-terminal domain-containing protein</fullName>
    </recommendedName>
</protein>
<proteinExistence type="predicted"/>
<evidence type="ECO:0000259" key="2">
    <source>
        <dbReference type="Pfam" id="PF18102"/>
    </source>
</evidence>
<reference evidence="3 4" key="1">
    <citation type="submission" date="2011-02" db="EMBL/GenBank/DDBJ databases">
        <title>The Genome Sequence of Sphaeroforma arctica JP610.</title>
        <authorList>
            <consortium name="The Broad Institute Genome Sequencing Platform"/>
            <person name="Russ C."/>
            <person name="Cuomo C."/>
            <person name="Young S.K."/>
            <person name="Zeng Q."/>
            <person name="Gargeya S."/>
            <person name="Alvarado L."/>
            <person name="Berlin A."/>
            <person name="Chapman S.B."/>
            <person name="Chen Z."/>
            <person name="Freedman E."/>
            <person name="Gellesch M."/>
            <person name="Goldberg J."/>
            <person name="Griggs A."/>
            <person name="Gujja S."/>
            <person name="Heilman E."/>
            <person name="Heiman D."/>
            <person name="Howarth C."/>
            <person name="Mehta T."/>
            <person name="Neiman D."/>
            <person name="Pearson M."/>
            <person name="Roberts A."/>
            <person name="Saif S."/>
            <person name="Shea T."/>
            <person name="Shenoy N."/>
            <person name="Sisk P."/>
            <person name="Stolte C."/>
            <person name="Sykes S."/>
            <person name="White J."/>
            <person name="Yandava C."/>
            <person name="Burger G."/>
            <person name="Gray M.W."/>
            <person name="Holland P.W.H."/>
            <person name="King N."/>
            <person name="Lang F.B.F."/>
            <person name="Roger A.J."/>
            <person name="Ruiz-Trillo I."/>
            <person name="Haas B."/>
            <person name="Nusbaum C."/>
            <person name="Birren B."/>
        </authorList>
    </citation>
    <scope>NUCLEOTIDE SEQUENCE [LARGE SCALE GENOMIC DNA]</scope>
    <source>
        <strain evidence="3 4">JP610</strain>
    </source>
</reference>
<feature type="region of interest" description="Disordered" evidence="1">
    <location>
        <begin position="13"/>
        <end position="33"/>
    </location>
</feature>
<dbReference type="EMBL" id="KQ243067">
    <property type="protein sequence ID" value="KNC76521.1"/>
    <property type="molecule type" value="Genomic_DNA"/>
</dbReference>
<dbReference type="Pfam" id="PF18102">
    <property type="entry name" value="DTC"/>
    <property type="match status" value="1"/>
</dbReference>
<dbReference type="RefSeq" id="XP_014150423.1">
    <property type="nucleotide sequence ID" value="XM_014294948.1"/>
</dbReference>
<dbReference type="InterPro" id="IPR039399">
    <property type="entry name" value="Deltex_C_sf"/>
</dbReference>
<dbReference type="Gene3D" id="3.30.390.130">
    <property type="match status" value="1"/>
</dbReference>
<accession>A0A0L0FJ75</accession>
<evidence type="ECO:0000256" key="1">
    <source>
        <dbReference type="SAM" id="MobiDB-lite"/>
    </source>
</evidence>
<evidence type="ECO:0000313" key="4">
    <source>
        <dbReference type="Proteomes" id="UP000054560"/>
    </source>
</evidence>
<dbReference type="OrthoDB" id="527344at2759"/>
<dbReference type="Proteomes" id="UP000054560">
    <property type="component" value="Unassembled WGS sequence"/>
</dbReference>
<keyword evidence="4" id="KW-1185">Reference proteome</keyword>
<sequence>MSNDRENSNLLLINEQSSESDRVSRKGGANTVQDHPLAADLGLDVVGISRHDSANLNRPESQLHAQNTDSTILDLLMRTNQTNDNGNTLLSTYNYRARMEPGMCEGLPSSEMISESDIKSNTQLSKPIPLTSHMTTFMLPNSRQYIQDNISHNSQRQNELSVQAPRDLVENITSIQSNPVERSRLPPNYGSPSLPALELPSISVVSTDVGTLSSHKSRLSAQWRDNQTTTQYPDVLRRQPNQQQEGQIPRQRQYLGTNTIHDAMPLINSTSENYFRPSARLEHTPRSHTAHFSFDGESFAAEESTVVRDMIAPLQSRPWLNTTQMQRHTSAPYVYRRNRGLSAPYTYGVKSRYERRRGSSPNIHRLISGSDETLTRANLQSLESKDSPSILFTESGLRTQQEEEQTRAMHMQDGMAMLQHILSLNDTRATTGEANVKQIDGCINMQLDSPRALMPVNMPSTSRSSRLISTVSAPNLGQTHRTEGTSIKQIRWRSEIHKGVMHIKFATSSLLGYPRDGTTLVMIEMDTGQSQKAYFPNNAEGERVWLLFAEAFTRGLLLKTAQCVNVKNTNFKTKLECAVELKERRTGGISNGAYPDAEYLTRVKVELDTLLRPKQ</sequence>
<gene>
    <name evidence="3" type="ORF">SARC_10982</name>
</gene>